<evidence type="ECO:0000256" key="7">
    <source>
        <dbReference type="ARBA" id="ARBA00023235"/>
    </source>
</evidence>
<keyword evidence="7" id="KW-0413">Isomerase</keyword>
<comment type="catalytic activity">
    <reaction evidence="10">
        <text>ATP + H2O = ADP + phosphate + H(+)</text>
        <dbReference type="Rhea" id="RHEA:13065"/>
        <dbReference type="ChEBI" id="CHEBI:15377"/>
        <dbReference type="ChEBI" id="CHEBI:15378"/>
        <dbReference type="ChEBI" id="CHEBI:30616"/>
        <dbReference type="ChEBI" id="CHEBI:43474"/>
        <dbReference type="ChEBI" id="CHEBI:456216"/>
        <dbReference type="EC" id="5.6.2.4"/>
    </reaction>
</comment>
<evidence type="ECO:0000259" key="13">
    <source>
        <dbReference type="PROSITE" id="PS51217"/>
    </source>
</evidence>
<feature type="domain" description="UvrD-like helicase ATP-binding" evidence="12">
    <location>
        <begin position="14"/>
        <end position="299"/>
    </location>
</feature>
<protein>
    <recommendedName>
        <fullName evidence="9">DNA 3'-5' helicase</fullName>
        <ecNumber evidence="9">5.6.2.4</ecNumber>
    </recommendedName>
</protein>
<dbReference type="Pfam" id="PF00580">
    <property type="entry name" value="UvrD-helicase"/>
    <property type="match status" value="1"/>
</dbReference>
<evidence type="ECO:0000256" key="2">
    <source>
        <dbReference type="ARBA" id="ARBA00022741"/>
    </source>
</evidence>
<comment type="caution">
    <text evidence="14">The sequence shown here is derived from an EMBL/GenBank/DDBJ whole genome shotgun (WGS) entry which is preliminary data.</text>
</comment>
<dbReference type="RefSeq" id="WP_191695357.1">
    <property type="nucleotide sequence ID" value="NZ_JACSQN010000012.1"/>
</dbReference>
<keyword evidence="5 11" id="KW-0067">ATP-binding</keyword>
<dbReference type="InterPro" id="IPR000212">
    <property type="entry name" value="DNA_helicase_UvrD/REP"/>
</dbReference>
<dbReference type="Gene3D" id="1.10.10.160">
    <property type="match status" value="1"/>
</dbReference>
<evidence type="ECO:0000256" key="4">
    <source>
        <dbReference type="ARBA" id="ARBA00022806"/>
    </source>
</evidence>
<comment type="catalytic activity">
    <reaction evidence="8">
        <text>Couples ATP hydrolysis with the unwinding of duplex DNA by translocating in the 3'-5' direction.</text>
        <dbReference type="EC" id="5.6.2.4"/>
    </reaction>
</comment>
<dbReference type="InterPro" id="IPR014016">
    <property type="entry name" value="UvrD-like_ATP-bd"/>
</dbReference>
<dbReference type="EMBL" id="JACSQN010000012">
    <property type="protein sequence ID" value="MBD7985529.1"/>
    <property type="molecule type" value="Genomic_DNA"/>
</dbReference>
<dbReference type="GO" id="GO:0004386">
    <property type="term" value="F:helicase activity"/>
    <property type="evidence" value="ECO:0007669"/>
    <property type="project" value="UniProtKB-KW"/>
</dbReference>
<evidence type="ECO:0000313" key="15">
    <source>
        <dbReference type="Proteomes" id="UP000626786"/>
    </source>
</evidence>
<dbReference type="PANTHER" id="PTHR11070">
    <property type="entry name" value="UVRD / RECB / PCRA DNA HELICASE FAMILY MEMBER"/>
    <property type="match status" value="1"/>
</dbReference>
<keyword evidence="15" id="KW-1185">Reference proteome</keyword>
<feature type="binding site" evidence="11">
    <location>
        <begin position="35"/>
        <end position="42"/>
    </location>
    <ligand>
        <name>ATP</name>
        <dbReference type="ChEBI" id="CHEBI:30616"/>
    </ligand>
</feature>
<dbReference type="EC" id="5.6.2.4" evidence="9"/>
<evidence type="ECO:0000259" key="12">
    <source>
        <dbReference type="PROSITE" id="PS51198"/>
    </source>
</evidence>
<evidence type="ECO:0000256" key="10">
    <source>
        <dbReference type="ARBA" id="ARBA00048988"/>
    </source>
</evidence>
<keyword evidence="2 11" id="KW-0547">Nucleotide-binding</keyword>
<dbReference type="Gene3D" id="3.40.50.300">
    <property type="entry name" value="P-loop containing nucleotide triphosphate hydrolases"/>
    <property type="match status" value="2"/>
</dbReference>
<keyword evidence="3 11" id="KW-0378">Hydrolase</keyword>
<sequence>MNDFFIRKSSELHIDLNDVQKQAVVQTEGPLLLLACPGSGKTTTMIMRIGYLIEENNVNPKRIKAITFSKASARDMTERFKRFFPQHSPVDFSTIHSLGFAITRTYMTKIGVSYELIEGGGKGRPALNKTQMLKTLYKQVFRDDCPEDELNALSTFISSLKNRMTPFTEWESIQGPFDKAGEIALKYEQLKTKTEGHLLLDFDDMLTIAEQALRVDDHLAEQFRSRYDYVLTDESQDTSLVQHRIVEHLVAHHGNLCVVADDDQSIYTWRGADPSYLLDFKLVYPDAKLLLMEQNYRSSKEIVETAAKFITRNKDRYVKEMRTDNGSVGPILIKQFDDQKRQLDYITYELLAEQDLQDVAILFRNNASSTLFVNELHRRGIPFYMKDADDKFFSHWVVEDMLNFMRLSFNDERKDIFSKIVMKMNLFLSRTMLNEFLNRETTGNVFEAMIDTVQLKSSQIEKLNDYKEVYKKIPTMRPAQVIRMIRYELDYEVAIKSRAEKFGFRFESLLAIMDTLEGIASQVRTMVEFAHRLKELEEAVQQAKFNPPANALTLSTFHSAKGLEFKRVFMIDLVKGTIPSDEDESDPLLLEEARRLFYVGMTRAKERLELLSYRESNGKTKEDSRFVNEVRAIMTKSDRIENIEKPTKKKTKQVTEVNPNGISDRKALVVGMQVSHHVFGKGEVVEIGEDTIAIRFGKVEKRLSLELILTRRLLEEVNA</sequence>
<keyword evidence="6" id="KW-0238">DNA-binding</keyword>
<evidence type="ECO:0000256" key="11">
    <source>
        <dbReference type="PROSITE-ProRule" id="PRU00560"/>
    </source>
</evidence>
<evidence type="ECO:0000256" key="3">
    <source>
        <dbReference type="ARBA" id="ARBA00022801"/>
    </source>
</evidence>
<evidence type="ECO:0000256" key="9">
    <source>
        <dbReference type="ARBA" id="ARBA00034808"/>
    </source>
</evidence>
<dbReference type="Pfam" id="PF13361">
    <property type="entry name" value="UvrD_C"/>
    <property type="match status" value="1"/>
</dbReference>
<comment type="similarity">
    <text evidence="1">Belongs to the helicase family. UvrD subfamily.</text>
</comment>
<dbReference type="SUPFAM" id="SSF52540">
    <property type="entry name" value="P-loop containing nucleoside triphosphate hydrolases"/>
    <property type="match status" value="1"/>
</dbReference>
<dbReference type="InterPro" id="IPR014017">
    <property type="entry name" value="DNA_helicase_UvrD-like_C"/>
</dbReference>
<evidence type="ECO:0000256" key="1">
    <source>
        <dbReference type="ARBA" id="ARBA00009922"/>
    </source>
</evidence>
<feature type="domain" description="UvrD-like helicase C-terminal" evidence="13">
    <location>
        <begin position="300"/>
        <end position="562"/>
    </location>
</feature>
<evidence type="ECO:0000313" key="14">
    <source>
        <dbReference type="EMBL" id="MBD7985529.1"/>
    </source>
</evidence>
<dbReference type="CDD" id="cd17932">
    <property type="entry name" value="DEXQc_UvrD"/>
    <property type="match status" value="1"/>
</dbReference>
<dbReference type="InterPro" id="IPR013986">
    <property type="entry name" value="DExx_box_DNA_helicase_dom_sf"/>
</dbReference>
<evidence type="ECO:0000256" key="8">
    <source>
        <dbReference type="ARBA" id="ARBA00034617"/>
    </source>
</evidence>
<dbReference type="Proteomes" id="UP000626786">
    <property type="component" value="Unassembled WGS sequence"/>
</dbReference>
<accession>A0ABR8UD89</accession>
<proteinExistence type="inferred from homology"/>
<evidence type="ECO:0000256" key="5">
    <source>
        <dbReference type="ARBA" id="ARBA00022840"/>
    </source>
</evidence>
<keyword evidence="4 11" id="KW-0347">Helicase</keyword>
<name>A0ABR8UD89_9BACL</name>
<dbReference type="PROSITE" id="PS51198">
    <property type="entry name" value="UVRD_HELICASE_ATP_BIND"/>
    <property type="match status" value="1"/>
</dbReference>
<reference evidence="14 15" key="1">
    <citation type="submission" date="2020-08" db="EMBL/GenBank/DDBJ databases">
        <title>A Genomic Blueprint of the Chicken Gut Microbiome.</title>
        <authorList>
            <person name="Gilroy R."/>
            <person name="Ravi A."/>
            <person name="Getino M."/>
            <person name="Pursley I."/>
            <person name="Horton D.L."/>
            <person name="Alikhan N.-F."/>
            <person name="Baker D."/>
            <person name="Gharbi K."/>
            <person name="Hall N."/>
            <person name="Watson M."/>
            <person name="Adriaenssens E.M."/>
            <person name="Foster-Nyarko E."/>
            <person name="Jarju S."/>
            <person name="Secka A."/>
            <person name="Antonio M."/>
            <person name="Oren A."/>
            <person name="Chaudhuri R."/>
            <person name="La Ragione R.M."/>
            <person name="Hildebrand F."/>
            <person name="Pallen M.J."/>
        </authorList>
    </citation>
    <scope>NUCLEOTIDE SEQUENCE [LARGE SCALE GENOMIC DNA]</scope>
    <source>
        <strain evidence="14 15">Sa2YVA2</strain>
    </source>
</reference>
<evidence type="ECO:0000256" key="6">
    <source>
        <dbReference type="ARBA" id="ARBA00023125"/>
    </source>
</evidence>
<dbReference type="InterPro" id="IPR027417">
    <property type="entry name" value="P-loop_NTPase"/>
</dbReference>
<dbReference type="Gene3D" id="1.10.486.10">
    <property type="entry name" value="PCRA, domain 4"/>
    <property type="match status" value="1"/>
</dbReference>
<dbReference type="PANTHER" id="PTHR11070:SF2">
    <property type="entry name" value="ATP-DEPENDENT DNA HELICASE SRS2"/>
    <property type="match status" value="1"/>
</dbReference>
<organism evidence="14 15">
    <name type="scientific">Sporosarcina quadrami</name>
    <dbReference type="NCBI Taxonomy" id="2762234"/>
    <lineage>
        <taxon>Bacteria</taxon>
        <taxon>Bacillati</taxon>
        <taxon>Bacillota</taxon>
        <taxon>Bacilli</taxon>
        <taxon>Bacillales</taxon>
        <taxon>Caryophanaceae</taxon>
        <taxon>Sporosarcina</taxon>
    </lineage>
</organism>
<dbReference type="PROSITE" id="PS51217">
    <property type="entry name" value="UVRD_HELICASE_CTER"/>
    <property type="match status" value="1"/>
</dbReference>
<gene>
    <name evidence="14" type="ORF">H9649_13110</name>
</gene>